<dbReference type="PRINTS" id="PR00344">
    <property type="entry name" value="BCTRLSENSOR"/>
</dbReference>
<dbReference type="Gene3D" id="3.40.50.2300">
    <property type="match status" value="1"/>
</dbReference>
<dbReference type="Gene3D" id="3.30.565.10">
    <property type="entry name" value="Histidine kinase-like ATPase, C-terminal domain"/>
    <property type="match status" value="1"/>
</dbReference>
<dbReference type="Proteomes" id="UP001456224">
    <property type="component" value="Chromosome"/>
</dbReference>
<evidence type="ECO:0000256" key="11">
    <source>
        <dbReference type="ARBA" id="ARBA00023136"/>
    </source>
</evidence>
<dbReference type="Gene3D" id="3.30.450.20">
    <property type="entry name" value="PAS domain"/>
    <property type="match status" value="1"/>
</dbReference>
<keyword evidence="9 14" id="KW-1133">Transmembrane helix</keyword>
<dbReference type="Pfam" id="PF02518">
    <property type="entry name" value="HATPase_c"/>
    <property type="match status" value="1"/>
</dbReference>
<keyword evidence="5 13" id="KW-0597">Phosphoprotein</keyword>
<keyword evidence="8 18" id="KW-0067">ATP-binding</keyword>
<dbReference type="CDD" id="cd16922">
    <property type="entry name" value="HATPase_EvgS-ArcB-TorS-like"/>
    <property type="match status" value="1"/>
</dbReference>
<feature type="transmembrane region" description="Helical" evidence="14">
    <location>
        <begin position="18"/>
        <end position="39"/>
    </location>
</feature>
<comment type="subcellular location">
    <subcellularLocation>
        <location evidence="2">Cell membrane</location>
        <topology evidence="2">Multi-pass membrane protein</topology>
    </subcellularLocation>
</comment>
<evidence type="ECO:0000313" key="19">
    <source>
        <dbReference type="Proteomes" id="UP001456224"/>
    </source>
</evidence>
<dbReference type="InterPro" id="IPR036890">
    <property type="entry name" value="HATPase_C_sf"/>
</dbReference>
<dbReference type="SUPFAM" id="SSF55785">
    <property type="entry name" value="PYP-like sensor domain (PAS domain)"/>
    <property type="match status" value="1"/>
</dbReference>
<dbReference type="PANTHER" id="PTHR45339">
    <property type="entry name" value="HYBRID SIGNAL TRANSDUCTION HISTIDINE KINASE J"/>
    <property type="match status" value="1"/>
</dbReference>
<sequence>MSEPQLQALARYRRYQRLLLLGGGLLTTLMVILTFALGIQTRLRVHLDAQRQGFVLSRSLVEKYGPSALMTPFAQDDESGCAMILSASGLALASGGEACEDADRLPPALVQALLAAAGPEPQELYWNGGIVIAGAFGEEDLVLVHAYSPRGMAAALGWNVGADAAMSLATLAIMWLCAAALKLRVFRPLLEWSRQIYDSETLSRTLIDTAPVGLGLIAADSGKPLLWSPSMTETVSRIALPADTLSDELTRRYRARLTDGGAGWRRGPLQEELGFPTHDGREIDLSVSMARARYQGQDVLVTAFVDVTAKKRVEQQLRKARQAADSANAAKSAFLAAMSHEIRTPLNAILGNLELLSHSPLNAAQRDRLDTIRSASDGLLSVVSDVLDFSKIEAGELRLEEIEFDALEVASRALRMFAPMAQACGLALVGELGLAVSQPMRGDPTRLGQILHNLLSNAIKFTNAGKVTLRLALDEAGSQAAFEVEDTGIGMSAEQMARLFRAFSQGDATISRRFGGTGLGLALCSRLAQAMGGTMAAESEPGLGSRFTLRLPLGECAGERDLPRFDGQSVVLVAAFEAERAYVGQALSAWGLRPQGYGHPAQVGQQELEGAAALVLWGARQTWLAADENRLIEESAWVIDCAMSGPGLPTAAGRLLSVSMYGLGGLAGALRHALQGRALAPASPGRRVLARPLRILVAEDNLVNRRLFEEQLALLGCEVRTAEDGEAALAWLEREEYDVLLTDLAMPGMDGYTLARRALRRWPSLPVVAATAHVTPQERERCAQAGMARVLGKPLSLEELGRTLSELTGIAWGPPMPAEPADDPLGGQALPEGLRSLFLESCETSLSALKQAQQDGDAQRLRAELHSLSGMLGVFRMRNMRHKLVDVETRFKQGDVDASHAVKLLLEELEAGLRRARVAPEARGPTRRRRV</sequence>
<dbReference type="SMART" id="SM00387">
    <property type="entry name" value="HATPase_c"/>
    <property type="match status" value="1"/>
</dbReference>
<dbReference type="PROSITE" id="PS50894">
    <property type="entry name" value="HPT"/>
    <property type="match status" value="1"/>
</dbReference>
<accession>A0ABZ2S3F7</accession>
<dbReference type="InterPro" id="IPR035965">
    <property type="entry name" value="PAS-like_dom_sf"/>
</dbReference>
<dbReference type="InterPro" id="IPR036641">
    <property type="entry name" value="HPT_dom_sf"/>
</dbReference>
<protein>
    <recommendedName>
        <fullName evidence="3">histidine kinase</fullName>
        <ecNumber evidence="3">2.7.13.3</ecNumber>
    </recommendedName>
</protein>
<dbReference type="Pfam" id="PF00512">
    <property type="entry name" value="HisKA"/>
    <property type="match status" value="1"/>
</dbReference>
<dbReference type="Pfam" id="PF01627">
    <property type="entry name" value="Hpt"/>
    <property type="match status" value="1"/>
</dbReference>
<dbReference type="PANTHER" id="PTHR45339:SF1">
    <property type="entry name" value="HYBRID SIGNAL TRANSDUCTION HISTIDINE KINASE J"/>
    <property type="match status" value="1"/>
</dbReference>
<evidence type="ECO:0000256" key="8">
    <source>
        <dbReference type="ARBA" id="ARBA00022840"/>
    </source>
</evidence>
<dbReference type="EC" id="2.7.13.3" evidence="3"/>
<keyword evidence="4" id="KW-1003">Cell membrane</keyword>
<dbReference type="InterPro" id="IPR005467">
    <property type="entry name" value="His_kinase_dom"/>
</dbReference>
<feature type="domain" description="Response regulatory" evidence="16">
    <location>
        <begin position="694"/>
        <end position="808"/>
    </location>
</feature>
<dbReference type="SUPFAM" id="SSF52172">
    <property type="entry name" value="CheY-like"/>
    <property type="match status" value="1"/>
</dbReference>
<evidence type="ECO:0000256" key="1">
    <source>
        <dbReference type="ARBA" id="ARBA00000085"/>
    </source>
</evidence>
<evidence type="ECO:0000256" key="4">
    <source>
        <dbReference type="ARBA" id="ARBA00022475"/>
    </source>
</evidence>
<dbReference type="SUPFAM" id="SSF55874">
    <property type="entry name" value="ATPase domain of HSP90 chaperone/DNA topoisomerase II/histidine kinase"/>
    <property type="match status" value="1"/>
</dbReference>
<evidence type="ECO:0000256" key="6">
    <source>
        <dbReference type="ARBA" id="ARBA00022692"/>
    </source>
</evidence>
<dbReference type="Pfam" id="PF00072">
    <property type="entry name" value="Response_reg"/>
    <property type="match status" value="1"/>
</dbReference>
<dbReference type="SUPFAM" id="SSF47226">
    <property type="entry name" value="Histidine-containing phosphotransfer domain, HPT domain"/>
    <property type="match status" value="1"/>
</dbReference>
<dbReference type="SMART" id="SM00388">
    <property type="entry name" value="HisKA"/>
    <property type="match status" value="1"/>
</dbReference>
<proteinExistence type="predicted"/>
<dbReference type="InterPro" id="IPR011006">
    <property type="entry name" value="CheY-like_superfamily"/>
</dbReference>
<dbReference type="GO" id="GO:0005524">
    <property type="term" value="F:ATP binding"/>
    <property type="evidence" value="ECO:0007669"/>
    <property type="project" value="UniProtKB-KW"/>
</dbReference>
<feature type="modified residue" description="4-aspartylphosphate" evidence="13">
    <location>
        <position position="743"/>
    </location>
</feature>
<keyword evidence="11 14" id="KW-0472">Membrane</keyword>
<evidence type="ECO:0000259" key="17">
    <source>
        <dbReference type="PROSITE" id="PS50894"/>
    </source>
</evidence>
<dbReference type="EMBL" id="CP148753">
    <property type="protein sequence ID" value="WXR75493.1"/>
    <property type="molecule type" value="Genomic_DNA"/>
</dbReference>
<evidence type="ECO:0000259" key="16">
    <source>
        <dbReference type="PROSITE" id="PS50110"/>
    </source>
</evidence>
<reference evidence="18 19" key="1">
    <citation type="submission" date="2024-03" db="EMBL/GenBank/DDBJ databases">
        <title>Reference genomes for the five species model microbial community.</title>
        <authorList>
            <person name="Padfield D."/>
        </authorList>
    </citation>
    <scope>NUCLEOTIDE SEQUENCE [LARGE SCALE GENOMIC DNA]</scope>
    <source>
        <strain evidence="18 19">AB1</strain>
    </source>
</reference>
<feature type="domain" description="Histidine kinase" evidence="15">
    <location>
        <begin position="337"/>
        <end position="555"/>
    </location>
</feature>
<dbReference type="PROSITE" id="PS50109">
    <property type="entry name" value="HIS_KIN"/>
    <property type="match status" value="1"/>
</dbReference>
<dbReference type="InterPro" id="IPR001789">
    <property type="entry name" value="Sig_transdc_resp-reg_receiver"/>
</dbReference>
<evidence type="ECO:0000256" key="12">
    <source>
        <dbReference type="PROSITE-ProRule" id="PRU00110"/>
    </source>
</evidence>
<evidence type="ECO:0000256" key="2">
    <source>
        <dbReference type="ARBA" id="ARBA00004651"/>
    </source>
</evidence>
<evidence type="ECO:0000256" key="14">
    <source>
        <dbReference type="SAM" id="Phobius"/>
    </source>
</evidence>
<dbReference type="CDD" id="cd17546">
    <property type="entry name" value="REC_hyHK_CKI1_RcsC-like"/>
    <property type="match status" value="1"/>
</dbReference>
<evidence type="ECO:0000313" key="18">
    <source>
        <dbReference type="EMBL" id="WXR75493.1"/>
    </source>
</evidence>
<dbReference type="InterPro" id="IPR036097">
    <property type="entry name" value="HisK_dim/P_sf"/>
</dbReference>
<evidence type="ECO:0000256" key="9">
    <source>
        <dbReference type="ARBA" id="ARBA00022989"/>
    </source>
</evidence>
<evidence type="ECO:0000256" key="3">
    <source>
        <dbReference type="ARBA" id="ARBA00012438"/>
    </source>
</evidence>
<feature type="modified residue" description="Phosphohistidine" evidence="12">
    <location>
        <position position="866"/>
    </location>
</feature>
<keyword evidence="19" id="KW-1185">Reference proteome</keyword>
<organism evidence="18 19">
    <name type="scientific">Achromobacter veterisilvae</name>
    <dbReference type="NCBI Taxonomy" id="2069367"/>
    <lineage>
        <taxon>Bacteria</taxon>
        <taxon>Pseudomonadati</taxon>
        <taxon>Pseudomonadota</taxon>
        <taxon>Betaproteobacteria</taxon>
        <taxon>Burkholderiales</taxon>
        <taxon>Alcaligenaceae</taxon>
        <taxon>Achromobacter</taxon>
    </lineage>
</organism>
<name>A0ABZ2S3F7_9BURK</name>
<dbReference type="InterPro" id="IPR003594">
    <property type="entry name" value="HATPase_dom"/>
</dbReference>
<evidence type="ECO:0000256" key="10">
    <source>
        <dbReference type="ARBA" id="ARBA00023012"/>
    </source>
</evidence>
<dbReference type="Gene3D" id="1.10.287.130">
    <property type="match status" value="1"/>
</dbReference>
<dbReference type="SUPFAM" id="SSF47384">
    <property type="entry name" value="Homodimeric domain of signal transducing histidine kinase"/>
    <property type="match status" value="1"/>
</dbReference>
<dbReference type="CDD" id="cd00082">
    <property type="entry name" value="HisKA"/>
    <property type="match status" value="1"/>
</dbReference>
<keyword evidence="6 14" id="KW-0812">Transmembrane</keyword>
<evidence type="ECO:0000256" key="5">
    <source>
        <dbReference type="ARBA" id="ARBA00022553"/>
    </source>
</evidence>
<dbReference type="Gene3D" id="1.20.120.160">
    <property type="entry name" value="HPT domain"/>
    <property type="match status" value="1"/>
</dbReference>
<evidence type="ECO:0000256" key="7">
    <source>
        <dbReference type="ARBA" id="ARBA00022741"/>
    </source>
</evidence>
<feature type="domain" description="HPt" evidence="17">
    <location>
        <begin position="827"/>
        <end position="923"/>
    </location>
</feature>
<evidence type="ECO:0000259" key="15">
    <source>
        <dbReference type="PROSITE" id="PS50109"/>
    </source>
</evidence>
<keyword evidence="10" id="KW-0902">Two-component regulatory system</keyword>
<dbReference type="InterPro" id="IPR008207">
    <property type="entry name" value="Sig_transdc_His_kin_Hpt_dom"/>
</dbReference>
<dbReference type="SMART" id="SM00448">
    <property type="entry name" value="REC"/>
    <property type="match status" value="1"/>
</dbReference>
<dbReference type="RefSeq" id="WP_338880965.1">
    <property type="nucleotide sequence ID" value="NZ_CP148753.1"/>
</dbReference>
<dbReference type="PROSITE" id="PS50110">
    <property type="entry name" value="RESPONSE_REGULATORY"/>
    <property type="match status" value="1"/>
</dbReference>
<keyword evidence="7" id="KW-0547">Nucleotide-binding</keyword>
<comment type="catalytic activity">
    <reaction evidence="1">
        <text>ATP + protein L-histidine = ADP + protein N-phospho-L-histidine.</text>
        <dbReference type="EC" id="2.7.13.3"/>
    </reaction>
</comment>
<evidence type="ECO:0000256" key="13">
    <source>
        <dbReference type="PROSITE-ProRule" id="PRU00169"/>
    </source>
</evidence>
<dbReference type="InterPro" id="IPR004358">
    <property type="entry name" value="Sig_transdc_His_kin-like_C"/>
</dbReference>
<gene>
    <name evidence="18" type="ORF">WHX56_08285</name>
</gene>
<dbReference type="InterPro" id="IPR003661">
    <property type="entry name" value="HisK_dim/P_dom"/>
</dbReference>